<dbReference type="SUPFAM" id="SSF74650">
    <property type="entry name" value="Galactose mutarotase-like"/>
    <property type="match status" value="1"/>
</dbReference>
<evidence type="ECO:0000259" key="5">
    <source>
        <dbReference type="SMART" id="SM00872"/>
    </source>
</evidence>
<dbReference type="Pfam" id="PF09261">
    <property type="entry name" value="Alpha-mann_mid"/>
    <property type="match status" value="1"/>
</dbReference>
<dbReference type="InterPro" id="IPR028995">
    <property type="entry name" value="Glyco_hydro_57/38_cen_sf"/>
</dbReference>
<dbReference type="InterPro" id="IPR015341">
    <property type="entry name" value="Glyco_hydro_38_cen"/>
</dbReference>
<dbReference type="GO" id="GO:0046872">
    <property type="term" value="F:metal ion binding"/>
    <property type="evidence" value="ECO:0007669"/>
    <property type="project" value="UniProtKB-KW"/>
</dbReference>
<dbReference type="Pfam" id="PF01074">
    <property type="entry name" value="Glyco_hydro_38N"/>
    <property type="match status" value="1"/>
</dbReference>
<dbReference type="InterPro" id="IPR011330">
    <property type="entry name" value="Glyco_hydro/deAcase_b/a-brl"/>
</dbReference>
<comment type="caution">
    <text evidence="6">The sequence shown here is derived from an EMBL/GenBank/DDBJ whole genome shotgun (WGS) entry which is preliminary data.</text>
</comment>
<proteinExistence type="inferred from homology"/>
<dbReference type="Gene3D" id="3.20.110.10">
    <property type="entry name" value="Glycoside hydrolase 38, N terminal domain"/>
    <property type="match status" value="1"/>
</dbReference>
<evidence type="ECO:0000256" key="2">
    <source>
        <dbReference type="ARBA" id="ARBA00022723"/>
    </source>
</evidence>
<dbReference type="SUPFAM" id="SSF88713">
    <property type="entry name" value="Glycoside hydrolase/deacetylase"/>
    <property type="match status" value="1"/>
</dbReference>
<dbReference type="InterPro" id="IPR037094">
    <property type="entry name" value="Glyco_hydro_38_cen_sf"/>
</dbReference>
<dbReference type="Proteomes" id="UP000294192">
    <property type="component" value="Unassembled WGS sequence"/>
</dbReference>
<accession>A0A4V2NI52</accession>
<dbReference type="GO" id="GO:0009313">
    <property type="term" value="P:oligosaccharide catabolic process"/>
    <property type="evidence" value="ECO:0007669"/>
    <property type="project" value="TreeGrafter"/>
</dbReference>
<dbReference type="GO" id="GO:0006013">
    <property type="term" value="P:mannose metabolic process"/>
    <property type="evidence" value="ECO:0007669"/>
    <property type="project" value="InterPro"/>
</dbReference>
<keyword evidence="2" id="KW-0479">Metal-binding</keyword>
<dbReference type="SMART" id="SM00872">
    <property type="entry name" value="Alpha-mann_mid"/>
    <property type="match status" value="1"/>
</dbReference>
<dbReference type="GO" id="GO:0004559">
    <property type="term" value="F:alpha-mannosidase activity"/>
    <property type="evidence" value="ECO:0007669"/>
    <property type="project" value="InterPro"/>
</dbReference>
<dbReference type="SUPFAM" id="SSF88688">
    <property type="entry name" value="Families 57/38 glycoside transferase middle domain"/>
    <property type="match status" value="1"/>
</dbReference>
<dbReference type="InterPro" id="IPR000602">
    <property type="entry name" value="Glyco_hydro_38_N"/>
</dbReference>
<dbReference type="GO" id="GO:0030246">
    <property type="term" value="F:carbohydrate binding"/>
    <property type="evidence" value="ECO:0007669"/>
    <property type="project" value="InterPro"/>
</dbReference>
<gene>
    <name evidence="6" type="ORF">C4B24_01675</name>
</gene>
<reference evidence="6 7" key="1">
    <citation type="submission" date="2018-02" db="EMBL/GenBank/DDBJ databases">
        <title>Mycoplasma marinum and Mycoplasma todarodis sp. nov., moderately halophilic and psychrotolerant mycoplasmas isolated from cephalopods.</title>
        <authorList>
            <person name="Viver T."/>
        </authorList>
    </citation>
    <scope>NUCLEOTIDE SEQUENCE [LARGE SCALE GENOMIC DNA]</scope>
    <source>
        <strain evidence="6 7">PE</strain>
    </source>
</reference>
<evidence type="ECO:0000313" key="6">
    <source>
        <dbReference type="EMBL" id="TCG11538.1"/>
    </source>
</evidence>
<sequence length="872" mass="102023">MKKTKRNVHLIPHTHWDREWYFTSDDSKAMVYWDMKFMIDHLLKNKDAKFLYDGQTSVIDDFLQFSPDWEEKIRKVISTKQLMVGPWYTQTDNLQPSGESILRNLEIGGKIAKDMGHRMKVGYLPDSFGHNPQTPQILRHVGIGNFTFYRGLDPKRTDNKLFFNYESPSGDKVLAAWQTHYTTFENVLDYDGFKKNALIEQKIGNPVDVSIESYKKRTFDLPFWIPIGTDQRPYDPQIIDTATKLNKDNGEFNYKISSYEEMLEEAKEQIEKQGTPLKTLKGELRDALTARVHRSIISARMDLKQMIQNLENQLVNEVEPLALMCSKLGIDIPYKMIEKSWKDVFKSSAHDSYGGCVEDDVYEKIIARLKSASRIATAVSSMLSKIYISKFKEKINRSYEDLFLINPYPEKFVGEYEIKISIPSSKDKRKFAIYDGEEKISYIIVKEEEISTFGKESLTLLIDVKEIPIFSHKQLRIDFEQEGIEKEIYNSDIFENDLFKIQINKGKVDITNKQTNTTRKNAFDFVADPSAGDSYDHSPVTWNDKWYWFRNFKFEEKITNNNITALRLSTSAELPDGLEEWKQNKVNVLQKAELMIILIGGKMLLRINIKNKSNDARMRFLFKSGSKVEKWEHDMQYSVYERKIKDKYFDEWEKEDKYGCKWKEFPTTLSPHQSFINVNDNNYAITTYGSKEHEVINKGGEAWIAVTLYRGFETFGRSNFIYRPGRSSGGRTRTPHAQLIDKELVFKFEIVFGHKSNYELFKKAESFNKRPYILDGNSANERVVLRWNTNHRWYDKQHDKKNIDIKIPNIPKGVVIKALYITPQGENVIRLLNTTSEIITIENNNLYGFNIYDLRRQGKIELKPWKFVSIKI</sequence>
<keyword evidence="3" id="KW-0378">Hydrolase</keyword>
<protein>
    <recommendedName>
        <fullName evidence="5">Glycoside hydrolase family 38 central domain-containing protein</fullName>
    </recommendedName>
</protein>
<evidence type="ECO:0000256" key="3">
    <source>
        <dbReference type="ARBA" id="ARBA00022801"/>
    </source>
</evidence>
<name>A0A4V2NI52_9MOLU</name>
<keyword evidence="4" id="KW-0326">Glycosidase</keyword>
<evidence type="ECO:0000256" key="4">
    <source>
        <dbReference type="ARBA" id="ARBA00023295"/>
    </source>
</evidence>
<dbReference type="RefSeq" id="WP_131598726.1">
    <property type="nucleotide sequence ID" value="NZ_CBDBYK010000008.1"/>
</dbReference>
<dbReference type="PANTHER" id="PTHR46017">
    <property type="entry name" value="ALPHA-MANNOSIDASE 2C1"/>
    <property type="match status" value="1"/>
</dbReference>
<comment type="similarity">
    <text evidence="1">Belongs to the glycosyl hydrolase 38 family.</text>
</comment>
<dbReference type="PANTHER" id="PTHR46017:SF2">
    <property type="entry name" value="MANNOSYLGLYCERATE HYDROLASE"/>
    <property type="match status" value="1"/>
</dbReference>
<dbReference type="AlphaFoldDB" id="A0A4V2NI52"/>
<evidence type="ECO:0000313" key="7">
    <source>
        <dbReference type="Proteomes" id="UP000294192"/>
    </source>
</evidence>
<dbReference type="InterPro" id="IPR011013">
    <property type="entry name" value="Gal_mutarotase_sf_dom"/>
</dbReference>
<dbReference type="OrthoDB" id="9772207at2"/>
<feature type="domain" description="Glycoside hydrolase family 38 central" evidence="5">
    <location>
        <begin position="291"/>
        <end position="369"/>
    </location>
</feature>
<dbReference type="Gene3D" id="1.20.1270.50">
    <property type="entry name" value="Glycoside hydrolase family 38, central domain"/>
    <property type="match status" value="1"/>
</dbReference>
<dbReference type="EMBL" id="PSZO01000005">
    <property type="protein sequence ID" value="TCG11538.1"/>
    <property type="molecule type" value="Genomic_DNA"/>
</dbReference>
<dbReference type="Gene3D" id="2.70.98.30">
    <property type="entry name" value="Golgi alpha-mannosidase II, domain 4"/>
    <property type="match status" value="1"/>
</dbReference>
<organism evidence="6 7">
    <name type="scientific">Mycoplasma marinum</name>
    <dbReference type="NCBI Taxonomy" id="1937190"/>
    <lineage>
        <taxon>Bacteria</taxon>
        <taxon>Bacillati</taxon>
        <taxon>Mycoplasmatota</taxon>
        <taxon>Mollicutes</taxon>
        <taxon>Mycoplasmataceae</taxon>
        <taxon>Mycoplasma</taxon>
    </lineage>
</organism>
<dbReference type="InterPro" id="IPR027291">
    <property type="entry name" value="Glyco_hydro_38_N_sf"/>
</dbReference>
<keyword evidence="7" id="KW-1185">Reference proteome</keyword>
<evidence type="ECO:0000256" key="1">
    <source>
        <dbReference type="ARBA" id="ARBA00009792"/>
    </source>
</evidence>